<dbReference type="GO" id="GO:0030420">
    <property type="term" value="P:establishment of competence for transformation"/>
    <property type="evidence" value="ECO:0007669"/>
    <property type="project" value="InterPro"/>
</dbReference>
<dbReference type="Pfam" id="PF03772">
    <property type="entry name" value="Competence"/>
    <property type="match status" value="1"/>
</dbReference>
<feature type="transmembrane region" description="Helical" evidence="6">
    <location>
        <begin position="511"/>
        <end position="529"/>
    </location>
</feature>
<feature type="domain" description="Metallo-beta-lactamase" evidence="7">
    <location>
        <begin position="568"/>
        <end position="757"/>
    </location>
</feature>
<dbReference type="PANTHER" id="PTHR30619">
    <property type="entry name" value="DNA INTERNALIZATION/COMPETENCE PROTEIN COMEC/REC2"/>
    <property type="match status" value="1"/>
</dbReference>
<feature type="transmembrane region" description="Helical" evidence="6">
    <location>
        <begin position="387"/>
        <end position="404"/>
    </location>
</feature>
<feature type="transmembrane region" description="Helical" evidence="6">
    <location>
        <begin position="281"/>
        <end position="304"/>
    </location>
</feature>
<evidence type="ECO:0000256" key="4">
    <source>
        <dbReference type="ARBA" id="ARBA00022989"/>
    </source>
</evidence>
<keyword evidence="2" id="KW-1003">Cell membrane</keyword>
<dbReference type="Pfam" id="PF00753">
    <property type="entry name" value="Lactamase_B"/>
    <property type="match status" value="1"/>
</dbReference>
<dbReference type="NCBIfam" id="TIGR00361">
    <property type="entry name" value="ComEC_Rec2"/>
    <property type="match status" value="1"/>
</dbReference>
<dbReference type="InterPro" id="IPR052159">
    <property type="entry name" value="Competence_DNA_uptake"/>
</dbReference>
<feature type="transmembrane region" description="Helical" evidence="6">
    <location>
        <begin position="52"/>
        <end position="71"/>
    </location>
</feature>
<accession>A0A318SGW4</accession>
<keyword evidence="3 6" id="KW-0812">Transmembrane</keyword>
<evidence type="ECO:0000256" key="2">
    <source>
        <dbReference type="ARBA" id="ARBA00022475"/>
    </source>
</evidence>
<reference evidence="8 9" key="1">
    <citation type="submission" date="2018-06" db="EMBL/GenBank/DDBJ databases">
        <title>Genomic Encyclopedia of Type Strains, Phase III (KMG-III): the genomes of soil and plant-associated and newly described type strains.</title>
        <authorList>
            <person name="Whitman W."/>
        </authorList>
    </citation>
    <scope>NUCLEOTIDE SEQUENCE [LARGE SCALE GENOMIC DNA]</scope>
    <source>
        <strain evidence="8 9">CECT 7646</strain>
    </source>
</reference>
<feature type="transmembrane region" description="Helical" evidence="6">
    <location>
        <begin position="432"/>
        <end position="454"/>
    </location>
</feature>
<keyword evidence="4 6" id="KW-1133">Transmembrane helix</keyword>
<feature type="transmembrane region" description="Helical" evidence="6">
    <location>
        <begin position="460"/>
        <end position="478"/>
    </location>
</feature>
<dbReference type="AlphaFoldDB" id="A0A318SGW4"/>
<evidence type="ECO:0000313" key="9">
    <source>
        <dbReference type="Proteomes" id="UP000247540"/>
    </source>
</evidence>
<evidence type="ECO:0000256" key="6">
    <source>
        <dbReference type="SAM" id="Phobius"/>
    </source>
</evidence>
<dbReference type="InterPro" id="IPR035681">
    <property type="entry name" value="ComA-like_MBL"/>
</dbReference>
<keyword evidence="9" id="KW-1185">Reference proteome</keyword>
<dbReference type="InterPro" id="IPR004797">
    <property type="entry name" value="Competence_ComEC/Rec2"/>
</dbReference>
<sequence length="819" mass="85743">MAWALAGAIGGTGLQLLQSALSPVAVYAAVAVAGLLVLLLRGTRRARLSFGGFRASGIVLLLATLAAGWGATGLRASWFAADALDPALEGRDLAMTGTVVAMPQRAEAGLRLRFAPDTAMLDGAPVVVPPSIDLGWYGAGAFAGADPLAVQASLPDVRAGDRWQWTVRLKAPHGTRNPHGFDYELWAWEQGVQATGAVRVAASAPRPRLIGPTWHHPVERARQAVRDAIYARLAPPGGAAPEAADARRRAAGVVAALVTGDQRAIDRADWDVFRATGVAHLVSISGLHVTMFAWLAAAVIGRLWRRSGRLCRAVPAQHAALLGGVALAAGYALFSGGGLPAQRTVCMLAVVALLRLSGRRWPWPQVWLAACAAVVALDPWALLQAGFWLSFVAVGVLFATDPIAGGRRIAPAAGTFHSNVGRWAGRLLREQAVVTLALTPLTLLLFGQASAVGLVANLGAIPWMTLLVTPLAMGGVVLPVLWDAAAWAVQAMGGVLATMAAWPWATVARPAAPAWAAAAAVLGGVVLCMRLPVPLRLLGLAPLLPALFWQPPRPAPGQFELLAADIGQGNAVLVRTAGHSLLYDTGPRYSADSDAGHRVPLLQALGERLDTVVVSHRDTDHAGGAAAVLARQPQATLRSSIEVGHPLRALRPVDRCTAGQHWDWDGVRFEFLHPAAAGYIGSAKSNALSCVLRVSTGSATALLVGDIEAAQEDALRSAGAPLPADVLLVPHHGSRTSSTAAFIDAVAPRWAIVQAGYHNRFGHPAPDVMARYAARGVPVVASADCGAARWDSAVPGRMKCERRRAPHYWQHAPQANSSP</sequence>
<dbReference type="NCBIfam" id="TIGR00360">
    <property type="entry name" value="ComEC_N-term"/>
    <property type="match status" value="1"/>
</dbReference>
<feature type="transmembrane region" description="Helical" evidence="6">
    <location>
        <begin position="316"/>
        <end position="334"/>
    </location>
</feature>
<proteinExistence type="predicted"/>
<dbReference type="SMART" id="SM00849">
    <property type="entry name" value="Lactamase_B"/>
    <property type="match status" value="1"/>
</dbReference>
<dbReference type="PANTHER" id="PTHR30619:SF1">
    <property type="entry name" value="RECOMBINATION PROTEIN 2"/>
    <property type="match status" value="1"/>
</dbReference>
<dbReference type="Pfam" id="PF13567">
    <property type="entry name" value="DUF4131"/>
    <property type="match status" value="1"/>
</dbReference>
<gene>
    <name evidence="8" type="ORF">DFQ15_11060</name>
</gene>
<comment type="caution">
    <text evidence="8">The sequence shown here is derived from an EMBL/GenBank/DDBJ whole genome shotgun (WGS) entry which is preliminary data.</text>
</comment>
<evidence type="ECO:0000256" key="3">
    <source>
        <dbReference type="ARBA" id="ARBA00022692"/>
    </source>
</evidence>
<dbReference type="EMBL" id="QJTC01000010">
    <property type="protein sequence ID" value="PYE78032.1"/>
    <property type="molecule type" value="Genomic_DNA"/>
</dbReference>
<keyword evidence="5 6" id="KW-0472">Membrane</keyword>
<protein>
    <submittedName>
        <fullName evidence="8">Competence protein ComEC</fullName>
    </submittedName>
</protein>
<organism evidence="8 9">
    <name type="scientific">Xylophilus ampelinus</name>
    <dbReference type="NCBI Taxonomy" id="54067"/>
    <lineage>
        <taxon>Bacteria</taxon>
        <taxon>Pseudomonadati</taxon>
        <taxon>Pseudomonadota</taxon>
        <taxon>Betaproteobacteria</taxon>
        <taxon>Burkholderiales</taxon>
        <taxon>Xylophilus</taxon>
    </lineage>
</organism>
<dbReference type="InterPro" id="IPR004477">
    <property type="entry name" value="ComEC_N"/>
</dbReference>
<dbReference type="Proteomes" id="UP000247540">
    <property type="component" value="Unassembled WGS sequence"/>
</dbReference>
<dbReference type="SUPFAM" id="SSF56281">
    <property type="entry name" value="Metallo-hydrolase/oxidoreductase"/>
    <property type="match status" value="1"/>
</dbReference>
<evidence type="ECO:0000256" key="1">
    <source>
        <dbReference type="ARBA" id="ARBA00004651"/>
    </source>
</evidence>
<dbReference type="InterPro" id="IPR025405">
    <property type="entry name" value="DUF4131"/>
</dbReference>
<evidence type="ECO:0000259" key="7">
    <source>
        <dbReference type="SMART" id="SM00849"/>
    </source>
</evidence>
<dbReference type="InterPro" id="IPR001279">
    <property type="entry name" value="Metallo-B-lactamas"/>
</dbReference>
<dbReference type="OrthoDB" id="9761531at2"/>
<evidence type="ECO:0000313" key="8">
    <source>
        <dbReference type="EMBL" id="PYE78032.1"/>
    </source>
</evidence>
<dbReference type="InterPro" id="IPR036866">
    <property type="entry name" value="RibonucZ/Hydroxyglut_hydro"/>
</dbReference>
<dbReference type="CDD" id="cd07731">
    <property type="entry name" value="ComA-like_MBL-fold"/>
    <property type="match status" value="1"/>
</dbReference>
<name>A0A318SGW4_9BURK</name>
<feature type="transmembrane region" description="Helical" evidence="6">
    <location>
        <begin position="20"/>
        <end position="40"/>
    </location>
</feature>
<dbReference type="Gene3D" id="3.60.15.10">
    <property type="entry name" value="Ribonuclease Z/Hydroxyacylglutathione hydrolase-like"/>
    <property type="match status" value="1"/>
</dbReference>
<comment type="subcellular location">
    <subcellularLocation>
        <location evidence="1">Cell membrane</location>
        <topology evidence="1">Multi-pass membrane protein</topology>
    </subcellularLocation>
</comment>
<evidence type="ECO:0000256" key="5">
    <source>
        <dbReference type="ARBA" id="ARBA00023136"/>
    </source>
</evidence>
<dbReference type="GO" id="GO:0005886">
    <property type="term" value="C:plasma membrane"/>
    <property type="evidence" value="ECO:0007669"/>
    <property type="project" value="UniProtKB-SubCell"/>
</dbReference>